<feature type="region of interest" description="Disordered" evidence="1">
    <location>
        <begin position="1"/>
        <end position="76"/>
    </location>
</feature>
<dbReference type="EMBL" id="JAVDRL010000009">
    <property type="protein sequence ID" value="MDR6532503.1"/>
    <property type="molecule type" value="Genomic_DNA"/>
</dbReference>
<dbReference type="Proteomes" id="UP001262754">
    <property type="component" value="Unassembled WGS sequence"/>
</dbReference>
<name>A0ABU1N221_9CAUL</name>
<evidence type="ECO:0000256" key="1">
    <source>
        <dbReference type="SAM" id="MobiDB-lite"/>
    </source>
</evidence>
<evidence type="ECO:0000313" key="3">
    <source>
        <dbReference type="Proteomes" id="UP001262754"/>
    </source>
</evidence>
<keyword evidence="3" id="KW-1185">Reference proteome</keyword>
<gene>
    <name evidence="2" type="ORF">J2800_003261</name>
</gene>
<protein>
    <submittedName>
        <fullName evidence="2">Uncharacterized protein</fullName>
    </submittedName>
</protein>
<evidence type="ECO:0000313" key="2">
    <source>
        <dbReference type="EMBL" id="MDR6532503.1"/>
    </source>
</evidence>
<sequence length="76" mass="8366">MPDKNPAADRWGGPGSSHENAKQPRPDPTVKDPDDPDRYSRHSKVSGGGGETDVHHAHDADRKDDFEANDAQKKKH</sequence>
<organism evidence="2 3">
    <name type="scientific">Caulobacter rhizosphaerae</name>
    <dbReference type="NCBI Taxonomy" id="2010972"/>
    <lineage>
        <taxon>Bacteria</taxon>
        <taxon>Pseudomonadati</taxon>
        <taxon>Pseudomonadota</taxon>
        <taxon>Alphaproteobacteria</taxon>
        <taxon>Caulobacterales</taxon>
        <taxon>Caulobacteraceae</taxon>
        <taxon>Caulobacter</taxon>
    </lineage>
</organism>
<feature type="compositionally biased region" description="Basic and acidic residues" evidence="1">
    <location>
        <begin position="19"/>
        <end position="40"/>
    </location>
</feature>
<accession>A0ABU1N221</accession>
<reference evidence="2 3" key="1">
    <citation type="submission" date="2023-07" db="EMBL/GenBank/DDBJ databases">
        <title>Sorghum-associated microbial communities from plants grown in Nebraska, USA.</title>
        <authorList>
            <person name="Schachtman D."/>
        </authorList>
    </citation>
    <scope>NUCLEOTIDE SEQUENCE [LARGE SCALE GENOMIC DNA]</scope>
    <source>
        <strain evidence="2 3">DS2154</strain>
    </source>
</reference>
<proteinExistence type="predicted"/>
<dbReference type="RefSeq" id="WP_200945259.1">
    <property type="nucleotide sequence ID" value="NZ_BMLD01000001.1"/>
</dbReference>
<comment type="caution">
    <text evidence="2">The sequence shown here is derived from an EMBL/GenBank/DDBJ whole genome shotgun (WGS) entry which is preliminary data.</text>
</comment>
<feature type="compositionally biased region" description="Basic and acidic residues" evidence="1">
    <location>
        <begin position="52"/>
        <end position="76"/>
    </location>
</feature>